<reference evidence="1" key="1">
    <citation type="journal article" date="2015" name="Nature">
        <title>Complex archaea that bridge the gap between prokaryotes and eukaryotes.</title>
        <authorList>
            <person name="Spang A."/>
            <person name="Saw J.H."/>
            <person name="Jorgensen S.L."/>
            <person name="Zaremba-Niedzwiedzka K."/>
            <person name="Martijn J."/>
            <person name="Lind A.E."/>
            <person name="van Eijk R."/>
            <person name="Schleper C."/>
            <person name="Guy L."/>
            <person name="Ettema T.J."/>
        </authorList>
    </citation>
    <scope>NUCLEOTIDE SEQUENCE</scope>
</reference>
<organism evidence="1">
    <name type="scientific">marine sediment metagenome</name>
    <dbReference type="NCBI Taxonomy" id="412755"/>
    <lineage>
        <taxon>unclassified sequences</taxon>
        <taxon>metagenomes</taxon>
        <taxon>ecological metagenomes</taxon>
    </lineage>
</organism>
<accession>A0A0F9GHE9</accession>
<protein>
    <submittedName>
        <fullName evidence="1">Uncharacterized protein</fullName>
    </submittedName>
</protein>
<dbReference type="EMBL" id="LAZR01028433">
    <property type="protein sequence ID" value="KKL62627.1"/>
    <property type="molecule type" value="Genomic_DNA"/>
</dbReference>
<name>A0A0F9GHE9_9ZZZZ</name>
<sequence length="207" mass="23035">MPTSKRETQRRPVYSKSKMRYHTAMKKLIIVALLALEPACGAFYSDTSALYPGSSPTQQALREVCGRDEGGLCVTVEQLAKYGIAQDVYWGRLKRSEFGFAALDPNNVIPLDKLVRAFGLDPVALEEMKIRFGLVIIEGKRCNEKPVTCRGVIRHEFGHLRRGPSQIEADCYAARTGTDEEVKALLALVSTFNAPERYQSFSACAKK</sequence>
<proteinExistence type="predicted"/>
<evidence type="ECO:0000313" key="1">
    <source>
        <dbReference type="EMBL" id="KKL62627.1"/>
    </source>
</evidence>
<dbReference type="AlphaFoldDB" id="A0A0F9GHE9"/>
<comment type="caution">
    <text evidence="1">The sequence shown here is derived from an EMBL/GenBank/DDBJ whole genome shotgun (WGS) entry which is preliminary data.</text>
</comment>
<gene>
    <name evidence="1" type="ORF">LCGC14_2183310</name>
</gene>